<accession>A0A4Y6PZH9</accession>
<dbReference type="OrthoDB" id="5509041at2"/>
<sequence>MKSAGLHLVRLLLVFIIGSTGLLMTRTASAQDGGATASDSDAIEADRHYGEAVRLFGEGRYREAIEEFNRAIELAEEPVFFCNRGIALIKLNEWNAALSDLKTCRTTFEGSPAEVAQIDAQYKGLRAFVRGVRPRAIEVARDIAAGDISPKVVEVPTPQSPWNVELAGHLSMGTGAVLLTTAVTLDYLSGDLRDDFVAESKGGTGTSPERYRQLRDELETRQNVFTALTISGAALAVTGASVLAYTWFFDDSPAESSSTAGSVSVAPTESGAALQLHLEF</sequence>
<keyword evidence="1" id="KW-0802">TPR repeat</keyword>
<keyword evidence="4" id="KW-1185">Reference proteome</keyword>
<evidence type="ECO:0008006" key="5">
    <source>
        <dbReference type="Google" id="ProtNLM"/>
    </source>
</evidence>
<dbReference type="PROSITE" id="PS50005">
    <property type="entry name" value="TPR"/>
    <property type="match status" value="1"/>
</dbReference>
<dbReference type="Gene3D" id="1.25.40.10">
    <property type="entry name" value="Tetratricopeptide repeat domain"/>
    <property type="match status" value="1"/>
</dbReference>
<organism evidence="3 4">
    <name type="scientific">Persicimonas caeni</name>
    <dbReference type="NCBI Taxonomy" id="2292766"/>
    <lineage>
        <taxon>Bacteria</taxon>
        <taxon>Deltaproteobacteria</taxon>
        <taxon>Bradymonadales</taxon>
        <taxon>Bradymonadaceae</taxon>
        <taxon>Persicimonas</taxon>
    </lineage>
</organism>
<dbReference type="EMBL" id="CP041186">
    <property type="protein sequence ID" value="QDG53731.1"/>
    <property type="molecule type" value="Genomic_DNA"/>
</dbReference>
<gene>
    <name evidence="3" type="ORF">FIV42_24200</name>
</gene>
<evidence type="ECO:0000256" key="2">
    <source>
        <dbReference type="SAM" id="SignalP"/>
    </source>
</evidence>
<accession>A0A5B8YAD1</accession>
<feature type="chain" id="PRO_5030106750" description="Tetratricopeptide repeat protein" evidence="2">
    <location>
        <begin position="31"/>
        <end position="280"/>
    </location>
</feature>
<evidence type="ECO:0000313" key="4">
    <source>
        <dbReference type="Proteomes" id="UP000315995"/>
    </source>
</evidence>
<dbReference type="SUPFAM" id="SSF48452">
    <property type="entry name" value="TPR-like"/>
    <property type="match status" value="1"/>
</dbReference>
<name>A0A4Y6PZH9_PERCE</name>
<dbReference type="AlphaFoldDB" id="A0A4Y6PZH9"/>
<dbReference type="InterPro" id="IPR019734">
    <property type="entry name" value="TPR_rpt"/>
</dbReference>
<feature type="repeat" description="TPR" evidence="1">
    <location>
        <begin position="45"/>
        <end position="78"/>
    </location>
</feature>
<feature type="signal peptide" evidence="2">
    <location>
        <begin position="1"/>
        <end position="30"/>
    </location>
</feature>
<dbReference type="InterPro" id="IPR011990">
    <property type="entry name" value="TPR-like_helical_dom_sf"/>
</dbReference>
<protein>
    <recommendedName>
        <fullName evidence="5">Tetratricopeptide repeat protein</fullName>
    </recommendedName>
</protein>
<reference evidence="3 4" key="1">
    <citation type="submission" date="2019-06" db="EMBL/GenBank/DDBJ databases">
        <title>Persicimonas caeni gen. nov., sp. nov., a predatory bacterium isolated from solar saltern.</title>
        <authorList>
            <person name="Wang S."/>
        </authorList>
    </citation>
    <scope>NUCLEOTIDE SEQUENCE [LARGE SCALE GENOMIC DNA]</scope>
    <source>
        <strain evidence="3 4">YN101</strain>
    </source>
</reference>
<evidence type="ECO:0000256" key="1">
    <source>
        <dbReference type="PROSITE-ProRule" id="PRU00339"/>
    </source>
</evidence>
<dbReference type="RefSeq" id="WP_141200185.1">
    <property type="nucleotide sequence ID" value="NZ_CP041186.1"/>
</dbReference>
<dbReference type="Proteomes" id="UP000315995">
    <property type="component" value="Chromosome"/>
</dbReference>
<evidence type="ECO:0000313" key="3">
    <source>
        <dbReference type="EMBL" id="QDG53731.1"/>
    </source>
</evidence>
<keyword evidence="2" id="KW-0732">Signal</keyword>
<proteinExistence type="predicted"/>